<dbReference type="EMBL" id="QKYT01000397">
    <property type="protein sequence ID" value="RIA85912.1"/>
    <property type="molecule type" value="Genomic_DNA"/>
</dbReference>
<feature type="region of interest" description="Disordered" evidence="1">
    <location>
        <begin position="1"/>
        <end position="64"/>
    </location>
</feature>
<organism evidence="2 3">
    <name type="scientific">Glomus cerebriforme</name>
    <dbReference type="NCBI Taxonomy" id="658196"/>
    <lineage>
        <taxon>Eukaryota</taxon>
        <taxon>Fungi</taxon>
        <taxon>Fungi incertae sedis</taxon>
        <taxon>Mucoromycota</taxon>
        <taxon>Glomeromycotina</taxon>
        <taxon>Glomeromycetes</taxon>
        <taxon>Glomerales</taxon>
        <taxon>Glomeraceae</taxon>
        <taxon>Glomus</taxon>
    </lineage>
</organism>
<evidence type="ECO:0000256" key="1">
    <source>
        <dbReference type="SAM" id="MobiDB-lite"/>
    </source>
</evidence>
<dbReference type="OrthoDB" id="2438609at2759"/>
<sequence>MTGETFIAELKRDQNKSKESKELVNTKKAKISKSSLPGVMPEEISSSEVLTNSNDDGSRTLPPKSLEETRVITTLQKPKLCAHSFQYLSKHISVSINEQSLIMNRNQDVIIPEIPDEIQQWLINALLIVPLFKAIQSVYREYKFDWVEVQLECIKDMKLLFLNFDLTLNKADGICIKVLNNKEIVFIKVSGGPEATVENSDIAEKIIGMNKSQITNLALNLLSTNSLIRFTGIRILEMKPCILCKQKFISHPDEPIKEFTMTICGCLYYQKYLEGFLLNVAKIRAKLSCPNWNCKGREIETLITQDLFKEIDKFTTLTAEDTTTIYNRKKQSLFRITEITKETSDQVTSPIEVVSITSGNSENMNDSILKDSSEQI</sequence>
<protein>
    <submittedName>
        <fullName evidence="2">Uncharacterized protein</fullName>
    </submittedName>
</protein>
<evidence type="ECO:0000313" key="3">
    <source>
        <dbReference type="Proteomes" id="UP000265703"/>
    </source>
</evidence>
<feature type="compositionally biased region" description="Basic and acidic residues" evidence="1">
    <location>
        <begin position="9"/>
        <end position="25"/>
    </location>
</feature>
<name>A0A397SJU7_9GLOM</name>
<accession>A0A397SJU7</accession>
<proteinExistence type="predicted"/>
<reference evidence="2 3" key="1">
    <citation type="submission" date="2018-06" db="EMBL/GenBank/DDBJ databases">
        <title>Comparative genomics reveals the genomic features of Rhizophagus irregularis, R. cerebriforme, R. diaphanum and Gigaspora rosea, and their symbiotic lifestyle signature.</title>
        <authorList>
            <person name="Morin E."/>
            <person name="San Clemente H."/>
            <person name="Chen E.C.H."/>
            <person name="De La Providencia I."/>
            <person name="Hainaut M."/>
            <person name="Kuo A."/>
            <person name="Kohler A."/>
            <person name="Murat C."/>
            <person name="Tang N."/>
            <person name="Roy S."/>
            <person name="Loubradou J."/>
            <person name="Henrissat B."/>
            <person name="Grigoriev I.V."/>
            <person name="Corradi N."/>
            <person name="Roux C."/>
            <person name="Martin F.M."/>
        </authorList>
    </citation>
    <scope>NUCLEOTIDE SEQUENCE [LARGE SCALE GENOMIC DNA]</scope>
    <source>
        <strain evidence="2 3">DAOM 227022</strain>
    </source>
</reference>
<evidence type="ECO:0000313" key="2">
    <source>
        <dbReference type="EMBL" id="RIA85912.1"/>
    </source>
</evidence>
<dbReference type="AlphaFoldDB" id="A0A397SJU7"/>
<comment type="caution">
    <text evidence="2">The sequence shown here is derived from an EMBL/GenBank/DDBJ whole genome shotgun (WGS) entry which is preliminary data.</text>
</comment>
<dbReference type="Proteomes" id="UP000265703">
    <property type="component" value="Unassembled WGS sequence"/>
</dbReference>
<gene>
    <name evidence="2" type="ORF">C1645_830099</name>
</gene>
<keyword evidence="3" id="KW-1185">Reference proteome</keyword>
<feature type="compositionally biased region" description="Polar residues" evidence="1">
    <location>
        <begin position="44"/>
        <end position="55"/>
    </location>
</feature>